<sequence>MYKQRGDAERKEWAGFFSRSPRLCHGREHRNKEIVLIGNGKNAEAPCLLHSFGFFRVSPRQVAERAAKQLLDREKKNVVLRKQSFHDSCTSCQTRHRSQSNLITLAPSITDKFALETPNHRDLT</sequence>
<dbReference type="AlphaFoldDB" id="A0A224YIL4"/>
<accession>A0A224YIL4</accession>
<dbReference type="EMBL" id="GFPF01003195">
    <property type="protein sequence ID" value="MAA14341.1"/>
    <property type="molecule type" value="Transcribed_RNA"/>
</dbReference>
<protein>
    <submittedName>
        <fullName evidence="1">Uncharacterized protein</fullName>
    </submittedName>
</protein>
<reference evidence="1" key="1">
    <citation type="journal article" date="2017" name="Parasit. Vectors">
        <title>Sialotranscriptomics of Rhipicephalus zambeziensis reveals intricate expression profiles of secretory proteins and suggests tight temporal transcriptional regulation during blood-feeding.</title>
        <authorList>
            <person name="de Castro M.H."/>
            <person name="de Klerk D."/>
            <person name="Pienaar R."/>
            <person name="Rees D.J.G."/>
            <person name="Mans B.J."/>
        </authorList>
    </citation>
    <scope>NUCLEOTIDE SEQUENCE</scope>
    <source>
        <tissue evidence="1">Salivary glands</tissue>
    </source>
</reference>
<evidence type="ECO:0000313" key="1">
    <source>
        <dbReference type="EMBL" id="MAA14341.1"/>
    </source>
</evidence>
<organism evidence="1">
    <name type="scientific">Rhipicephalus zambeziensis</name>
    <dbReference type="NCBI Taxonomy" id="60191"/>
    <lineage>
        <taxon>Eukaryota</taxon>
        <taxon>Metazoa</taxon>
        <taxon>Ecdysozoa</taxon>
        <taxon>Arthropoda</taxon>
        <taxon>Chelicerata</taxon>
        <taxon>Arachnida</taxon>
        <taxon>Acari</taxon>
        <taxon>Parasitiformes</taxon>
        <taxon>Ixodida</taxon>
        <taxon>Ixodoidea</taxon>
        <taxon>Ixodidae</taxon>
        <taxon>Rhipicephalinae</taxon>
        <taxon>Rhipicephalus</taxon>
        <taxon>Rhipicephalus</taxon>
    </lineage>
</organism>
<proteinExistence type="predicted"/>
<name>A0A224YIL4_9ACAR</name>